<evidence type="ECO:0000313" key="2">
    <source>
        <dbReference type="EMBL" id="HJF65053.1"/>
    </source>
</evidence>
<evidence type="ECO:0000313" key="3">
    <source>
        <dbReference type="Proteomes" id="UP000786989"/>
    </source>
</evidence>
<comment type="caution">
    <text evidence="2">The sequence shown here is derived from an EMBL/GenBank/DDBJ whole genome shotgun (WGS) entry which is preliminary data.</text>
</comment>
<proteinExistence type="predicted"/>
<dbReference type="EMBL" id="DYWI01000047">
    <property type="protein sequence ID" value="HJF65053.1"/>
    <property type="molecule type" value="Genomic_DNA"/>
</dbReference>
<dbReference type="AlphaFoldDB" id="A0A9D2UVX9"/>
<dbReference type="Proteomes" id="UP000786989">
    <property type="component" value="Unassembled WGS sequence"/>
</dbReference>
<protein>
    <submittedName>
        <fullName evidence="2">Uncharacterized protein</fullName>
    </submittedName>
</protein>
<sequence>MSENAVETEEMEVPEINDELESLLIQVIEEAQGKMEQGEVFPPFTATVMGDKLFTETHGGTIDECFESARDAVLNVAGARMYAFCYDGYIDTDEGDKDAIIAEGGMAGDEQAVVVGMMYDADENGAVAGFSDEIVYIAESENFLADVAPAAQTEAEDESLEEGDAPQEA</sequence>
<accession>A0A9D2UVX9</accession>
<organism evidence="2 3">
    <name type="scientific">Slackia equolifaciens</name>
    <dbReference type="NCBI Taxonomy" id="498718"/>
    <lineage>
        <taxon>Bacteria</taxon>
        <taxon>Bacillati</taxon>
        <taxon>Actinomycetota</taxon>
        <taxon>Coriobacteriia</taxon>
        <taxon>Eggerthellales</taxon>
        <taxon>Eggerthellaceae</taxon>
        <taxon>Slackia</taxon>
    </lineage>
</organism>
<name>A0A9D2UVX9_9ACTN</name>
<feature type="compositionally biased region" description="Acidic residues" evidence="1">
    <location>
        <begin position="154"/>
        <end position="169"/>
    </location>
</feature>
<gene>
    <name evidence="2" type="ORF">K8U77_02905</name>
</gene>
<feature type="region of interest" description="Disordered" evidence="1">
    <location>
        <begin position="147"/>
        <end position="169"/>
    </location>
</feature>
<evidence type="ECO:0000256" key="1">
    <source>
        <dbReference type="SAM" id="MobiDB-lite"/>
    </source>
</evidence>
<reference evidence="2" key="2">
    <citation type="submission" date="2021-09" db="EMBL/GenBank/DDBJ databases">
        <authorList>
            <person name="Gilroy R."/>
        </authorList>
    </citation>
    <scope>NUCLEOTIDE SEQUENCE</scope>
    <source>
        <strain evidence="2">ChiGjej6B6-11269</strain>
    </source>
</reference>
<reference evidence="2" key="1">
    <citation type="journal article" date="2021" name="PeerJ">
        <title>Extensive microbial diversity within the chicken gut microbiome revealed by metagenomics and culture.</title>
        <authorList>
            <person name="Gilroy R."/>
            <person name="Ravi A."/>
            <person name="Getino M."/>
            <person name="Pursley I."/>
            <person name="Horton D.L."/>
            <person name="Alikhan N.F."/>
            <person name="Baker D."/>
            <person name="Gharbi K."/>
            <person name="Hall N."/>
            <person name="Watson M."/>
            <person name="Adriaenssens E.M."/>
            <person name="Foster-Nyarko E."/>
            <person name="Jarju S."/>
            <person name="Secka A."/>
            <person name="Antonio M."/>
            <person name="Oren A."/>
            <person name="Chaudhuri R.R."/>
            <person name="La Ragione R."/>
            <person name="Hildebrand F."/>
            <person name="Pallen M.J."/>
        </authorList>
    </citation>
    <scope>NUCLEOTIDE SEQUENCE</scope>
    <source>
        <strain evidence="2">ChiGjej6B6-11269</strain>
    </source>
</reference>